<proteinExistence type="predicted"/>
<sequence>MKPPPAFLRRFPVIQASTPAALPAGTPGGCFPPFYRLHFEQNFDIPNTKVMRKKILSIMVTRWRNFKTYLTREYVHGKKKDKDPCHKYVISEEDWMQFRAADRTTLGEPLDELPRKGN</sequence>
<dbReference type="Proteomes" id="UP001603857">
    <property type="component" value="Unassembled WGS sequence"/>
</dbReference>
<dbReference type="EMBL" id="JBGMDY010000003">
    <property type="protein sequence ID" value="KAL2339831.1"/>
    <property type="molecule type" value="Genomic_DNA"/>
</dbReference>
<evidence type="ECO:0000313" key="1">
    <source>
        <dbReference type="EMBL" id="KAL2339831.1"/>
    </source>
</evidence>
<keyword evidence="2" id="KW-1185">Reference proteome</keyword>
<dbReference type="AlphaFoldDB" id="A0ABD1MVJ5"/>
<protein>
    <submittedName>
        <fullName evidence="1">Uncharacterized protein</fullName>
    </submittedName>
</protein>
<name>A0ABD1MVJ5_9FABA</name>
<comment type="caution">
    <text evidence="1">The sequence shown here is derived from an EMBL/GenBank/DDBJ whole genome shotgun (WGS) entry which is preliminary data.</text>
</comment>
<evidence type="ECO:0000313" key="2">
    <source>
        <dbReference type="Proteomes" id="UP001603857"/>
    </source>
</evidence>
<accession>A0ABD1MVJ5</accession>
<gene>
    <name evidence="1" type="ORF">Fmac_007771</name>
</gene>
<reference evidence="1 2" key="1">
    <citation type="submission" date="2024-08" db="EMBL/GenBank/DDBJ databases">
        <title>Insights into the chromosomal genome structure of Flemingia macrophylla.</title>
        <authorList>
            <person name="Ding Y."/>
            <person name="Zhao Y."/>
            <person name="Bi W."/>
            <person name="Wu M."/>
            <person name="Zhao G."/>
            <person name="Gong Y."/>
            <person name="Li W."/>
            <person name="Zhang P."/>
        </authorList>
    </citation>
    <scope>NUCLEOTIDE SEQUENCE [LARGE SCALE GENOMIC DNA]</scope>
    <source>
        <strain evidence="1">DYQJB</strain>
        <tissue evidence="1">Leaf</tissue>
    </source>
</reference>
<organism evidence="1 2">
    <name type="scientific">Flemingia macrophylla</name>
    <dbReference type="NCBI Taxonomy" id="520843"/>
    <lineage>
        <taxon>Eukaryota</taxon>
        <taxon>Viridiplantae</taxon>
        <taxon>Streptophyta</taxon>
        <taxon>Embryophyta</taxon>
        <taxon>Tracheophyta</taxon>
        <taxon>Spermatophyta</taxon>
        <taxon>Magnoliopsida</taxon>
        <taxon>eudicotyledons</taxon>
        <taxon>Gunneridae</taxon>
        <taxon>Pentapetalae</taxon>
        <taxon>rosids</taxon>
        <taxon>fabids</taxon>
        <taxon>Fabales</taxon>
        <taxon>Fabaceae</taxon>
        <taxon>Papilionoideae</taxon>
        <taxon>50 kb inversion clade</taxon>
        <taxon>NPAAA clade</taxon>
        <taxon>indigoferoid/millettioid clade</taxon>
        <taxon>Phaseoleae</taxon>
        <taxon>Flemingia</taxon>
    </lineage>
</organism>